<comment type="caution">
    <text evidence="3">The sequence shown here is derived from an EMBL/GenBank/DDBJ whole genome shotgun (WGS) entry which is preliminary data.</text>
</comment>
<evidence type="ECO:0000256" key="2">
    <source>
        <dbReference type="SAM" id="SignalP"/>
    </source>
</evidence>
<evidence type="ECO:0008006" key="5">
    <source>
        <dbReference type="Google" id="ProtNLM"/>
    </source>
</evidence>
<feature type="region of interest" description="Disordered" evidence="1">
    <location>
        <begin position="26"/>
        <end position="87"/>
    </location>
</feature>
<proteinExistence type="predicted"/>
<dbReference type="Proteomes" id="UP001567538">
    <property type="component" value="Unassembled WGS sequence"/>
</dbReference>
<dbReference type="EMBL" id="JBEAFC010000014">
    <property type="protein sequence ID" value="KAL1531597.1"/>
    <property type="molecule type" value="Genomic_DNA"/>
</dbReference>
<gene>
    <name evidence="3" type="ORF">AAHA92_31720</name>
</gene>
<feature type="compositionally biased region" description="Low complexity" evidence="1">
    <location>
        <begin position="50"/>
        <end position="64"/>
    </location>
</feature>
<name>A0ABD1FIC2_SALDI</name>
<evidence type="ECO:0000313" key="4">
    <source>
        <dbReference type="Proteomes" id="UP001567538"/>
    </source>
</evidence>
<organism evidence="3 4">
    <name type="scientific">Salvia divinorum</name>
    <name type="common">Maria pastora</name>
    <name type="synonym">Diviner's sage</name>
    <dbReference type="NCBI Taxonomy" id="28513"/>
    <lineage>
        <taxon>Eukaryota</taxon>
        <taxon>Viridiplantae</taxon>
        <taxon>Streptophyta</taxon>
        <taxon>Embryophyta</taxon>
        <taxon>Tracheophyta</taxon>
        <taxon>Spermatophyta</taxon>
        <taxon>Magnoliopsida</taxon>
        <taxon>eudicotyledons</taxon>
        <taxon>Gunneridae</taxon>
        <taxon>Pentapetalae</taxon>
        <taxon>asterids</taxon>
        <taxon>lamiids</taxon>
        <taxon>Lamiales</taxon>
        <taxon>Lamiaceae</taxon>
        <taxon>Nepetoideae</taxon>
        <taxon>Mentheae</taxon>
        <taxon>Salviinae</taxon>
        <taxon>Salvia</taxon>
        <taxon>Salvia subgen. Calosphace</taxon>
    </lineage>
</organism>
<protein>
    <recommendedName>
        <fullName evidence="5">Arabinogalactan-protein</fullName>
    </recommendedName>
</protein>
<dbReference type="AlphaFoldDB" id="A0ABD1FIC2"/>
<evidence type="ECO:0000313" key="3">
    <source>
        <dbReference type="EMBL" id="KAL1531597.1"/>
    </source>
</evidence>
<feature type="compositionally biased region" description="Low complexity" evidence="1">
    <location>
        <begin position="26"/>
        <end position="35"/>
    </location>
</feature>
<feature type="chain" id="PRO_5044795759" description="Arabinogalactan-protein" evidence="2">
    <location>
        <begin position="22"/>
        <end position="109"/>
    </location>
</feature>
<sequence>MTSHVVAFAFALTILFVSAAAARPASSPAVSPTRSFASPGGAPIPLPKRGASAAAASTGAGPAGDMSPAASSQDVAPGDTPPEGGASALKLSATAVGAATAAAAGFLIF</sequence>
<accession>A0ABD1FIC2</accession>
<keyword evidence="4" id="KW-1185">Reference proteome</keyword>
<keyword evidence="2" id="KW-0732">Signal</keyword>
<feature type="signal peptide" evidence="2">
    <location>
        <begin position="1"/>
        <end position="21"/>
    </location>
</feature>
<evidence type="ECO:0000256" key="1">
    <source>
        <dbReference type="SAM" id="MobiDB-lite"/>
    </source>
</evidence>
<reference evidence="3 4" key="1">
    <citation type="submission" date="2024-06" db="EMBL/GenBank/DDBJ databases">
        <title>A chromosome level genome sequence of Diviner's sage (Salvia divinorum).</title>
        <authorList>
            <person name="Ford S.A."/>
            <person name="Ro D.-K."/>
            <person name="Ness R.W."/>
            <person name="Phillips M.A."/>
        </authorList>
    </citation>
    <scope>NUCLEOTIDE SEQUENCE [LARGE SCALE GENOMIC DNA]</scope>
    <source>
        <strain evidence="3">SAF-2024a</strain>
        <tissue evidence="3">Leaf</tissue>
    </source>
</reference>